<dbReference type="AlphaFoldDB" id="A0A383UK06"/>
<evidence type="ECO:0000259" key="2">
    <source>
        <dbReference type="PROSITE" id="PS50118"/>
    </source>
</evidence>
<dbReference type="VEuPathDB" id="FungiDB:BLGHR1_10948"/>
<organism evidence="3 4">
    <name type="scientific">Blumeria hordei</name>
    <name type="common">Barley powdery mildew</name>
    <name type="synonym">Blumeria graminis f. sp. hordei</name>
    <dbReference type="NCBI Taxonomy" id="2867405"/>
    <lineage>
        <taxon>Eukaryota</taxon>
        <taxon>Fungi</taxon>
        <taxon>Dikarya</taxon>
        <taxon>Ascomycota</taxon>
        <taxon>Pezizomycotina</taxon>
        <taxon>Leotiomycetes</taxon>
        <taxon>Erysiphales</taxon>
        <taxon>Erysiphaceae</taxon>
        <taxon>Blumeria</taxon>
    </lineage>
</organism>
<feature type="DNA-binding region" description="HMG box" evidence="1">
    <location>
        <begin position="240"/>
        <end position="307"/>
    </location>
</feature>
<evidence type="ECO:0000313" key="4">
    <source>
        <dbReference type="Proteomes" id="UP000275772"/>
    </source>
</evidence>
<dbReference type="InterPro" id="IPR009071">
    <property type="entry name" value="HMG_box_dom"/>
</dbReference>
<keyword evidence="1" id="KW-0539">Nucleus</keyword>
<reference evidence="3 4" key="1">
    <citation type="submission" date="2017-11" db="EMBL/GenBank/DDBJ databases">
        <authorList>
            <person name="Kracher B."/>
        </authorList>
    </citation>
    <scope>NUCLEOTIDE SEQUENCE [LARGE SCALE GENOMIC DNA]</scope>
    <source>
        <strain evidence="3 4">RACE1</strain>
    </source>
</reference>
<dbReference type="Proteomes" id="UP000275772">
    <property type="component" value="Unassembled WGS sequence"/>
</dbReference>
<gene>
    <name evidence="3" type="ORF">BLGHR1_10948</name>
</gene>
<keyword evidence="1" id="KW-0238">DNA-binding</keyword>
<dbReference type="SUPFAM" id="SSF47095">
    <property type="entry name" value="HMG-box"/>
    <property type="match status" value="2"/>
</dbReference>
<dbReference type="PROSITE" id="PS50118">
    <property type="entry name" value="HMG_BOX_2"/>
    <property type="match status" value="1"/>
</dbReference>
<evidence type="ECO:0000256" key="1">
    <source>
        <dbReference type="PROSITE-ProRule" id="PRU00267"/>
    </source>
</evidence>
<evidence type="ECO:0000313" key="3">
    <source>
        <dbReference type="EMBL" id="SZF00217.1"/>
    </source>
</evidence>
<name>A0A383UK06_BLUHO</name>
<feature type="domain" description="HMG box" evidence="2">
    <location>
        <begin position="240"/>
        <end position="307"/>
    </location>
</feature>
<protein>
    <recommendedName>
        <fullName evidence="2">HMG box domain-containing protein</fullName>
    </recommendedName>
</protein>
<dbReference type="Gene3D" id="1.10.30.10">
    <property type="entry name" value="High mobility group box domain"/>
    <property type="match status" value="2"/>
</dbReference>
<dbReference type="GO" id="GO:0003677">
    <property type="term" value="F:DNA binding"/>
    <property type="evidence" value="ECO:0007669"/>
    <property type="project" value="UniProtKB-UniRule"/>
</dbReference>
<dbReference type="GO" id="GO:0005634">
    <property type="term" value="C:nucleus"/>
    <property type="evidence" value="ECO:0007669"/>
    <property type="project" value="UniProtKB-UniRule"/>
</dbReference>
<dbReference type="EMBL" id="UNSH01000008">
    <property type="protein sequence ID" value="SZF00217.1"/>
    <property type="molecule type" value="Genomic_DNA"/>
</dbReference>
<proteinExistence type="predicted"/>
<accession>A0A383UK06</accession>
<sequence>MLTTISQDFLKRVTSAGLKKPNNALYVYRQTNHSKIYYAGNKLSSILVLSSGSSYSTSHIKSSPKVNSLKITGKDSRSRVIENALRRSIKPKSSRFIVSKRPGFKLFKRSAKLPSNYLTPQKKLRLKIRELRRRALQPPKPLPRTARSVYMAQHLTGTGTNTKTVLSDASSKWKSVSPAELEQYQKTAAKNKATNFATLNAWLSHYTPDQIRIANNARRVLNRKYGRKIPLARIQDPRLPKRPLGTYVCFVKERFESGQLVGVPFLTASKMLASEFHALTPAHRKKLEDTARIHRQRYIQEFKIAFKRNSRAKL</sequence>
<dbReference type="InterPro" id="IPR036910">
    <property type="entry name" value="HMG_box_dom_sf"/>
</dbReference>